<reference evidence="2" key="1">
    <citation type="submission" date="2023-01" db="EMBL/GenBank/DDBJ databases">
        <title>Genome assembly of the deep-sea coral Lophelia pertusa.</title>
        <authorList>
            <person name="Herrera S."/>
            <person name="Cordes E."/>
        </authorList>
    </citation>
    <scope>NUCLEOTIDE SEQUENCE</scope>
    <source>
        <strain evidence="2">USNM1676648</strain>
        <tissue evidence="2">Polyp</tissue>
    </source>
</reference>
<dbReference type="EMBL" id="MU827306">
    <property type="protein sequence ID" value="KAJ7363172.1"/>
    <property type="molecule type" value="Genomic_DNA"/>
</dbReference>
<feature type="region of interest" description="Disordered" evidence="1">
    <location>
        <begin position="1"/>
        <end position="65"/>
    </location>
</feature>
<organism evidence="2 3">
    <name type="scientific">Desmophyllum pertusum</name>
    <dbReference type="NCBI Taxonomy" id="174260"/>
    <lineage>
        <taxon>Eukaryota</taxon>
        <taxon>Metazoa</taxon>
        <taxon>Cnidaria</taxon>
        <taxon>Anthozoa</taxon>
        <taxon>Hexacorallia</taxon>
        <taxon>Scleractinia</taxon>
        <taxon>Caryophylliina</taxon>
        <taxon>Caryophylliidae</taxon>
        <taxon>Desmophyllum</taxon>
    </lineage>
</organism>
<evidence type="ECO:0000313" key="2">
    <source>
        <dbReference type="EMBL" id="KAJ7363172.1"/>
    </source>
</evidence>
<proteinExistence type="predicted"/>
<evidence type="ECO:0000256" key="1">
    <source>
        <dbReference type="SAM" id="MobiDB-lite"/>
    </source>
</evidence>
<gene>
    <name evidence="2" type="ORF">OS493_011451</name>
</gene>
<accession>A0A9X0CKY1</accession>
<evidence type="ECO:0000313" key="3">
    <source>
        <dbReference type="Proteomes" id="UP001163046"/>
    </source>
</evidence>
<comment type="caution">
    <text evidence="2">The sequence shown here is derived from an EMBL/GenBank/DDBJ whole genome shotgun (WGS) entry which is preliminary data.</text>
</comment>
<feature type="compositionally biased region" description="Basic residues" evidence="1">
    <location>
        <begin position="1"/>
        <end position="20"/>
    </location>
</feature>
<sequence length="107" mass="12483">MGKHNKAARNQYLKRRRSRLKSNATSTSEEDKSETDTTEAPSSINSQDEHQELDQRSQTGCLDLNDPALDRLFRPMKAKHDPLWLSFERFHHNKRKLINLLRNPLGD</sequence>
<keyword evidence="3" id="KW-1185">Reference proteome</keyword>
<name>A0A9X0CKY1_9CNID</name>
<dbReference type="Proteomes" id="UP001163046">
    <property type="component" value="Unassembled WGS sequence"/>
</dbReference>
<dbReference type="AlphaFoldDB" id="A0A9X0CKY1"/>
<protein>
    <submittedName>
        <fullName evidence="2">Uncharacterized protein</fullName>
    </submittedName>
</protein>